<evidence type="ECO:0000256" key="1">
    <source>
        <dbReference type="ARBA" id="ARBA00006432"/>
    </source>
</evidence>
<organism evidence="5 6">
    <name type="scientific">Conexibacter arvalis</name>
    <dbReference type="NCBI Taxonomy" id="912552"/>
    <lineage>
        <taxon>Bacteria</taxon>
        <taxon>Bacillati</taxon>
        <taxon>Actinomycetota</taxon>
        <taxon>Thermoleophilia</taxon>
        <taxon>Solirubrobacterales</taxon>
        <taxon>Conexibacteraceae</taxon>
        <taxon>Conexibacter</taxon>
    </lineage>
</organism>
<protein>
    <submittedName>
        <fullName evidence="5">Bile acid-coenzyme A ligase</fullName>
    </submittedName>
</protein>
<dbReference type="Gene3D" id="3.30.300.30">
    <property type="match status" value="1"/>
</dbReference>
<feature type="domain" description="AMP-binding enzyme C-terminal" evidence="4">
    <location>
        <begin position="397"/>
        <end position="461"/>
    </location>
</feature>
<evidence type="ECO:0000313" key="5">
    <source>
        <dbReference type="EMBL" id="MBB4660515.1"/>
    </source>
</evidence>
<gene>
    <name evidence="5" type="ORF">BDZ31_000088</name>
</gene>
<comment type="similarity">
    <text evidence="1">Belongs to the ATP-dependent AMP-binding enzyme family.</text>
</comment>
<evidence type="ECO:0000259" key="3">
    <source>
        <dbReference type="Pfam" id="PF00501"/>
    </source>
</evidence>
<reference evidence="5 6" key="1">
    <citation type="submission" date="2020-08" db="EMBL/GenBank/DDBJ databases">
        <title>Genomic Encyclopedia of Archaeal and Bacterial Type Strains, Phase II (KMG-II): from individual species to whole genera.</title>
        <authorList>
            <person name="Goeker M."/>
        </authorList>
    </citation>
    <scope>NUCLEOTIDE SEQUENCE [LARGE SCALE GENOMIC DNA]</scope>
    <source>
        <strain evidence="5 6">DSM 23288</strain>
    </source>
</reference>
<dbReference type="PANTHER" id="PTHR43201">
    <property type="entry name" value="ACYL-COA SYNTHETASE"/>
    <property type="match status" value="1"/>
</dbReference>
<dbReference type="AlphaFoldDB" id="A0A840I864"/>
<dbReference type="InterPro" id="IPR045851">
    <property type="entry name" value="AMP-bd_C_sf"/>
</dbReference>
<dbReference type="GO" id="GO:0031956">
    <property type="term" value="F:medium-chain fatty acid-CoA ligase activity"/>
    <property type="evidence" value="ECO:0007669"/>
    <property type="project" value="TreeGrafter"/>
</dbReference>
<dbReference type="InterPro" id="IPR042099">
    <property type="entry name" value="ANL_N_sf"/>
</dbReference>
<keyword evidence="2 5" id="KW-0436">Ligase</keyword>
<dbReference type="EMBL" id="JACHNU010000001">
    <property type="protein sequence ID" value="MBB4660515.1"/>
    <property type="molecule type" value="Genomic_DNA"/>
</dbReference>
<sequence>MGLTTMQGAVAAAAAATPDGPALTVDEETFSWRELWNRSAQLAHELERHGVEPGALVSLLLGNSRDFVTGTLATMMVGATPQPLSVRLPGPERDAVLAVARPALVLAESAVELDLPTLRVDALASAEVDVPERFLTTRSPSWKAPTSGGSTGRPKVIVATRPGELDAESAEVGRTTRLPIGEAVVVPGPLHHNAPFTFALIGLMRRNHVIVSSRFDAARTLAQVERHGASYLYVVPTMMNRIWRLPAVERDAFDLRSLRVVLHTAAACPAWLKEAWLDWLGDEVVWELYGSTEGHANTMINGTEWRTHRGSVGRVVVGEMRILGEDGRELPPGEVGEIYMRSAAPAYRYLGAEARRIDDGWETLGDLGSIDADGYVYIAERRVDMIVRGGSNVYPAEVEAAIEQHPGVHEAVVVGLPDDDLGQVVHAVVRAEPGVSDEELTAFAAARISRYKVPATWERADERLRDDAGKVRRSAIRERCLARRAGSGAEAVR</sequence>
<dbReference type="Pfam" id="PF00501">
    <property type="entry name" value="AMP-binding"/>
    <property type="match status" value="1"/>
</dbReference>
<dbReference type="PANTHER" id="PTHR43201:SF5">
    <property type="entry name" value="MEDIUM-CHAIN ACYL-COA LIGASE ACSF2, MITOCHONDRIAL"/>
    <property type="match status" value="1"/>
</dbReference>
<dbReference type="InterPro" id="IPR000873">
    <property type="entry name" value="AMP-dep_synth/lig_dom"/>
</dbReference>
<proteinExistence type="inferred from homology"/>
<accession>A0A840I864</accession>
<dbReference type="Gene3D" id="3.40.50.12780">
    <property type="entry name" value="N-terminal domain of ligase-like"/>
    <property type="match status" value="1"/>
</dbReference>
<dbReference type="Pfam" id="PF13193">
    <property type="entry name" value="AMP-binding_C"/>
    <property type="match status" value="1"/>
</dbReference>
<dbReference type="InterPro" id="IPR025110">
    <property type="entry name" value="AMP-bd_C"/>
</dbReference>
<comment type="caution">
    <text evidence="5">The sequence shown here is derived from an EMBL/GenBank/DDBJ whole genome shotgun (WGS) entry which is preliminary data.</text>
</comment>
<evidence type="ECO:0000313" key="6">
    <source>
        <dbReference type="Proteomes" id="UP000585272"/>
    </source>
</evidence>
<keyword evidence="6" id="KW-1185">Reference proteome</keyword>
<feature type="domain" description="AMP-dependent synthetase/ligase" evidence="3">
    <location>
        <begin position="12"/>
        <end position="349"/>
    </location>
</feature>
<dbReference type="Proteomes" id="UP000585272">
    <property type="component" value="Unassembled WGS sequence"/>
</dbReference>
<dbReference type="SUPFAM" id="SSF56801">
    <property type="entry name" value="Acetyl-CoA synthetase-like"/>
    <property type="match status" value="1"/>
</dbReference>
<evidence type="ECO:0000259" key="4">
    <source>
        <dbReference type="Pfam" id="PF13193"/>
    </source>
</evidence>
<dbReference type="RefSeq" id="WP_183337917.1">
    <property type="nucleotide sequence ID" value="NZ_JACHNU010000001.1"/>
</dbReference>
<evidence type="ECO:0000256" key="2">
    <source>
        <dbReference type="ARBA" id="ARBA00022598"/>
    </source>
</evidence>
<dbReference type="GO" id="GO:0006631">
    <property type="term" value="P:fatty acid metabolic process"/>
    <property type="evidence" value="ECO:0007669"/>
    <property type="project" value="TreeGrafter"/>
</dbReference>
<name>A0A840I864_9ACTN</name>